<dbReference type="AlphaFoldDB" id="A0AAP0IAG7"/>
<protein>
    <submittedName>
        <fullName evidence="1">Uncharacterized protein</fullName>
    </submittedName>
</protein>
<evidence type="ECO:0000313" key="2">
    <source>
        <dbReference type="Proteomes" id="UP001419268"/>
    </source>
</evidence>
<proteinExistence type="predicted"/>
<dbReference type="EMBL" id="JBBNAG010000008">
    <property type="protein sequence ID" value="KAK9111799.1"/>
    <property type="molecule type" value="Genomic_DNA"/>
</dbReference>
<organism evidence="1 2">
    <name type="scientific">Stephania cephalantha</name>
    <dbReference type="NCBI Taxonomy" id="152367"/>
    <lineage>
        <taxon>Eukaryota</taxon>
        <taxon>Viridiplantae</taxon>
        <taxon>Streptophyta</taxon>
        <taxon>Embryophyta</taxon>
        <taxon>Tracheophyta</taxon>
        <taxon>Spermatophyta</taxon>
        <taxon>Magnoliopsida</taxon>
        <taxon>Ranunculales</taxon>
        <taxon>Menispermaceae</taxon>
        <taxon>Menispermoideae</taxon>
        <taxon>Cissampelideae</taxon>
        <taxon>Stephania</taxon>
    </lineage>
</organism>
<keyword evidence="2" id="KW-1185">Reference proteome</keyword>
<name>A0AAP0IAG7_9MAGN</name>
<dbReference type="Proteomes" id="UP001419268">
    <property type="component" value="Unassembled WGS sequence"/>
</dbReference>
<evidence type="ECO:0000313" key="1">
    <source>
        <dbReference type="EMBL" id="KAK9111799.1"/>
    </source>
</evidence>
<comment type="caution">
    <text evidence="1">The sequence shown here is derived from an EMBL/GenBank/DDBJ whole genome shotgun (WGS) entry which is preliminary data.</text>
</comment>
<accession>A0AAP0IAG7</accession>
<reference evidence="1 2" key="1">
    <citation type="submission" date="2024-01" db="EMBL/GenBank/DDBJ databases">
        <title>Genome assemblies of Stephania.</title>
        <authorList>
            <person name="Yang L."/>
        </authorList>
    </citation>
    <scope>NUCLEOTIDE SEQUENCE [LARGE SCALE GENOMIC DNA]</scope>
    <source>
        <strain evidence="1">JXDWG</strain>
        <tissue evidence="1">Leaf</tissue>
    </source>
</reference>
<sequence>MSPMQKLFFKLNETKHVFKTKLEFHETFFESSNSFLSQRIHRNLLEMKVY</sequence>
<gene>
    <name evidence="1" type="ORF">Scep_019318</name>
</gene>